<accession>A0A077LSV2</accession>
<dbReference type="Gene3D" id="3.30.530.20">
    <property type="match status" value="1"/>
</dbReference>
<dbReference type="InterPro" id="IPR023393">
    <property type="entry name" value="START-like_dom_sf"/>
</dbReference>
<reference evidence="1 2" key="1">
    <citation type="journal article" date="2013" name="ISME J.">
        <title>A metabolic model for members of the genus Tetrasphaera involved in enhanced biological phosphorus removal.</title>
        <authorList>
            <person name="Kristiansen R."/>
            <person name="Nguyen H.T.T."/>
            <person name="Saunders A.M."/>
            <person name="Nielsen J.L."/>
            <person name="Wimmer R."/>
            <person name="Le V.Q."/>
            <person name="McIlroy S.J."/>
            <person name="Petrovski S."/>
            <person name="Seviour R.J."/>
            <person name="Calteau A."/>
            <person name="Nielsen K.L."/>
            <person name="Nielsen P.H."/>
        </authorList>
    </citation>
    <scope>NUCLEOTIDE SEQUENCE [LARGE SCALE GENOMIC DNA]</scope>
    <source>
        <strain evidence="1 2">T1-X7</strain>
    </source>
</reference>
<dbReference type="Pfam" id="PF10604">
    <property type="entry name" value="Polyketide_cyc2"/>
    <property type="match status" value="1"/>
</dbReference>
<proteinExistence type="predicted"/>
<dbReference type="STRING" id="1194083.BN12_1190005"/>
<dbReference type="AlphaFoldDB" id="A0A077LSV2"/>
<organism evidence="1 2">
    <name type="scientific">Nostocoides japonicum T1-X7</name>
    <dbReference type="NCBI Taxonomy" id="1194083"/>
    <lineage>
        <taxon>Bacteria</taxon>
        <taxon>Bacillati</taxon>
        <taxon>Actinomycetota</taxon>
        <taxon>Actinomycetes</taxon>
        <taxon>Micrococcales</taxon>
        <taxon>Intrasporangiaceae</taxon>
        <taxon>Nostocoides</taxon>
    </lineage>
</organism>
<name>A0A077LSV2_9MICO</name>
<protein>
    <submittedName>
        <fullName evidence="1">Carbon monoxide dehydrogenase subunit G</fullName>
    </submittedName>
</protein>
<dbReference type="SUPFAM" id="SSF55961">
    <property type="entry name" value="Bet v1-like"/>
    <property type="match status" value="1"/>
</dbReference>
<comment type="caution">
    <text evidence="1">The sequence shown here is derived from an EMBL/GenBank/DDBJ whole genome shotgun (WGS) entry which is preliminary data.</text>
</comment>
<dbReference type="RefSeq" id="WP_048553022.1">
    <property type="nucleotide sequence ID" value="NZ_HF570958.1"/>
</dbReference>
<evidence type="ECO:0000313" key="2">
    <source>
        <dbReference type="Proteomes" id="UP000035721"/>
    </source>
</evidence>
<dbReference type="OrthoDB" id="3371087at2"/>
<sequence>MLIVRTVTVSAPADRVFAYLSDFTTTTEWDPGTIRTTRRSGTGEVGTRYRNRSRFLGRETELDYVVQEFVPSRLVRLRGENRTVVAYDTMTVEPAPGGGTTVDYRAELTVKGVARLATPLVRVAFERLADDAQAGLRAALERL</sequence>
<dbReference type="Proteomes" id="UP000035721">
    <property type="component" value="Unassembled WGS sequence"/>
</dbReference>
<dbReference type="EMBL" id="CAJB01000023">
    <property type="protein sequence ID" value="CCH76288.1"/>
    <property type="molecule type" value="Genomic_DNA"/>
</dbReference>
<gene>
    <name evidence="1" type="ORF">BN12_1190005</name>
</gene>
<evidence type="ECO:0000313" key="1">
    <source>
        <dbReference type="EMBL" id="CCH76288.1"/>
    </source>
</evidence>
<dbReference type="InterPro" id="IPR019587">
    <property type="entry name" value="Polyketide_cyclase/dehydratase"/>
</dbReference>
<keyword evidence="2" id="KW-1185">Reference proteome</keyword>